<dbReference type="Proteomes" id="UP000318687">
    <property type="component" value="Segment"/>
</dbReference>
<keyword evidence="2" id="KW-1185">Reference proteome</keyword>
<organism evidence="1 2">
    <name type="scientific">Arthrobacter phage Vibaki</name>
    <dbReference type="NCBI Taxonomy" id="2593333"/>
    <lineage>
        <taxon>Viruses</taxon>
        <taxon>Duplodnaviria</taxon>
        <taxon>Heunggongvirae</taxon>
        <taxon>Uroviricota</taxon>
        <taxon>Caudoviricetes</taxon>
        <taxon>Berryhillviridae</taxon>
        <taxon>Vibakivirus</taxon>
        <taxon>Vibakivirus vibaki</taxon>
    </lineage>
</organism>
<dbReference type="GeneID" id="55813379"/>
<reference evidence="1 2" key="1">
    <citation type="submission" date="2019-06" db="EMBL/GenBank/DDBJ databases">
        <authorList>
            <person name="Alexander J."/>
            <person name="Ertsgaard D.J."/>
            <person name="Fields K.L."/>
            <person name="Fields S.B."/>
            <person name="Humphreys H."/>
            <person name="Kinneman J.E."/>
            <person name="Nelson N.D."/>
            <person name="Olakunle E.K."/>
            <person name="Reimer A.C."/>
            <person name="Robertson C."/>
            <person name="Ross G.V."/>
            <person name="Bonilla J.A."/>
            <person name="Klyczek K."/>
            <person name="Garlena R.A."/>
            <person name="Russell D.A."/>
            <person name="Pope W.H."/>
            <person name="Jacobs-Sera D."/>
            <person name="Hatfull G.F."/>
        </authorList>
    </citation>
    <scope>NUCLEOTIDE SEQUENCE [LARGE SCALE GENOMIC DNA]</scope>
</reference>
<accession>A0A514TZ15</accession>
<protein>
    <submittedName>
        <fullName evidence="1">Uncharacterized protein</fullName>
    </submittedName>
</protein>
<dbReference type="EMBL" id="MN096362">
    <property type="protein sequence ID" value="QDK01944.1"/>
    <property type="molecule type" value="Genomic_DNA"/>
</dbReference>
<dbReference type="KEGG" id="vg:55813379"/>
<evidence type="ECO:0000313" key="2">
    <source>
        <dbReference type="Proteomes" id="UP000318687"/>
    </source>
</evidence>
<evidence type="ECO:0000313" key="1">
    <source>
        <dbReference type="EMBL" id="QDK01944.1"/>
    </source>
</evidence>
<proteinExistence type="predicted"/>
<gene>
    <name evidence="1" type="primary">64</name>
    <name evidence="1" type="ORF">SEA_VIBAKI_64</name>
</gene>
<dbReference type="RefSeq" id="YP_009884041.1">
    <property type="nucleotide sequence ID" value="NC_049465.1"/>
</dbReference>
<sequence>MPRKTEIISTEYRGVAADGTVVKTSKYRNTVARAMRHHPAGTIETRDLVGYYTPWTPATANDTPKEGPK</sequence>
<name>A0A514TZ15_9CAUD</name>